<dbReference type="EMBL" id="FNXT01001221">
    <property type="protein sequence ID" value="SZX74971.1"/>
    <property type="molecule type" value="Genomic_DNA"/>
</dbReference>
<evidence type="ECO:0000256" key="11">
    <source>
        <dbReference type="PIRSR" id="PIRSR605959-2"/>
    </source>
</evidence>
<dbReference type="InterPro" id="IPR015377">
    <property type="entry name" value="Fumarylacetoacetase_N"/>
</dbReference>
<feature type="binding site" evidence="12">
    <location>
        <position position="261"/>
    </location>
    <ligand>
        <name>Mg(2+)</name>
        <dbReference type="ChEBI" id="CHEBI:18420"/>
    </ligand>
</feature>
<dbReference type="InterPro" id="IPR036663">
    <property type="entry name" value="Fumarylacetoacetase_C_sf"/>
</dbReference>
<evidence type="ECO:0000256" key="7">
    <source>
        <dbReference type="ARBA" id="ARBA00022842"/>
    </source>
</evidence>
<keyword evidence="17" id="KW-1185">Reference proteome</keyword>
<dbReference type="Pfam" id="PF09298">
    <property type="entry name" value="FAA_hydrolase_N"/>
    <property type="match status" value="1"/>
</dbReference>
<dbReference type="InterPro" id="IPR005959">
    <property type="entry name" value="Fumarylacetoacetase"/>
</dbReference>
<feature type="active site" description="Proton acceptor" evidence="10">
    <location>
        <position position="137"/>
    </location>
</feature>
<evidence type="ECO:0000259" key="14">
    <source>
        <dbReference type="Pfam" id="PF01557"/>
    </source>
</evidence>
<evidence type="ECO:0000256" key="9">
    <source>
        <dbReference type="ARBA" id="ARBA00023232"/>
    </source>
</evidence>
<feature type="domain" description="Fumarylacetoacetase-like C-terminal" evidence="14">
    <location>
        <begin position="129"/>
        <end position="421"/>
    </location>
</feature>
<keyword evidence="4 12" id="KW-0479">Metal-binding</keyword>
<feature type="binding site" evidence="11">
    <location>
        <position position="146"/>
    </location>
    <ligand>
        <name>substrate</name>
    </ligand>
</feature>
<organism evidence="16 17">
    <name type="scientific">Tetradesmus obliquus</name>
    <name type="common">Green alga</name>
    <name type="synonym">Acutodesmus obliquus</name>
    <dbReference type="NCBI Taxonomy" id="3088"/>
    <lineage>
        <taxon>Eukaryota</taxon>
        <taxon>Viridiplantae</taxon>
        <taxon>Chlorophyta</taxon>
        <taxon>core chlorophytes</taxon>
        <taxon>Chlorophyceae</taxon>
        <taxon>CS clade</taxon>
        <taxon>Sphaeropleales</taxon>
        <taxon>Scenedesmaceae</taxon>
        <taxon>Tetradesmus</taxon>
    </lineage>
</organism>
<evidence type="ECO:0000256" key="13">
    <source>
        <dbReference type="RuleBase" id="RU366008"/>
    </source>
</evidence>
<dbReference type="InterPro" id="IPR011234">
    <property type="entry name" value="Fumarylacetoacetase-like_C"/>
</dbReference>
<dbReference type="InterPro" id="IPR036462">
    <property type="entry name" value="Fumarylacetoacetase_N_sf"/>
</dbReference>
<sequence>MDSFVAVPNGSDFPLNNLPFGACKFKSDVDQKTRLCVAIGEHVVDLGQLQAAGCFTGPILSQTDCFTKATLNGFMGLGKPAWQEARATLTRLLSSGEGLLRDNVALREAAIVPQAEVEMQLPASIGDYTDFYTSKHHAFNCGSMFRDPAAALAPNWLHLPVGYHGRCSSIVPSGRGVRRPWGQMLPLSASSPVEGPCQAVDFELEMACIMGSGNELGSPVSADEASSAIFGLLLLNDWSARDIQKWEMAPLGPFNGKNWATQVSPWIVTLDALEPFRCEAAAQDPPVLPYLQESSRHTWDVALSASITPAGAAVETTVTRTNLKHLYWTFQQMVAHHTAGGCNLNPGDLLGSGTVSGPEDTERGCLLELTWGGKQKVALAAGPDGGVVERVYLADGDEVVFRARCEGGPGGVPGIGFGECRGKLLPCGYSKR</sequence>
<dbReference type="UniPathway" id="UPA00139">
    <property type="reaction ID" value="UER00341"/>
</dbReference>
<keyword evidence="5 13" id="KW-0378">Hydrolase</keyword>
<evidence type="ECO:0000256" key="6">
    <source>
        <dbReference type="ARBA" id="ARBA00022837"/>
    </source>
</evidence>
<gene>
    <name evidence="16" type="ORF">BQ4739_LOCUS15288</name>
</gene>
<dbReference type="GO" id="GO:0046872">
    <property type="term" value="F:metal ion binding"/>
    <property type="evidence" value="ECO:0007669"/>
    <property type="project" value="UniProtKB-UniRule"/>
</dbReference>
<evidence type="ECO:0000256" key="8">
    <source>
        <dbReference type="ARBA" id="ARBA00022878"/>
    </source>
</evidence>
<evidence type="ECO:0000256" key="5">
    <source>
        <dbReference type="ARBA" id="ARBA00022801"/>
    </source>
</evidence>
<keyword evidence="9 13" id="KW-0585">Phenylalanine catabolism</keyword>
<proteinExistence type="inferred from homology"/>
<feature type="binding site" evidence="12">
    <location>
        <position position="237"/>
    </location>
    <ligand>
        <name>Mg(2+)</name>
        <dbReference type="ChEBI" id="CHEBI:18420"/>
    </ligand>
</feature>
<dbReference type="GO" id="GO:0006572">
    <property type="term" value="P:L-tyrosine catabolic process"/>
    <property type="evidence" value="ECO:0007669"/>
    <property type="project" value="UniProtKB-UniRule"/>
</dbReference>
<evidence type="ECO:0000256" key="3">
    <source>
        <dbReference type="ARBA" id="ARBA00012094"/>
    </source>
</evidence>
<protein>
    <recommendedName>
        <fullName evidence="3 13">Fumarylacetoacetase</fullName>
        <ecNumber evidence="3 13">3.7.1.2</ecNumber>
    </recommendedName>
    <alternativeName>
        <fullName evidence="13">Fumarylacetoacetate hydrolase</fullName>
    </alternativeName>
</protein>
<feature type="binding site" evidence="11">
    <location>
        <position position="132"/>
    </location>
    <ligand>
        <name>substrate</name>
    </ligand>
</feature>
<evidence type="ECO:0000256" key="2">
    <source>
        <dbReference type="ARBA" id="ARBA00010211"/>
    </source>
</evidence>
<dbReference type="STRING" id="3088.A0A383WC12"/>
<reference evidence="16 17" key="1">
    <citation type="submission" date="2016-10" db="EMBL/GenBank/DDBJ databases">
        <authorList>
            <person name="Cai Z."/>
        </authorList>
    </citation>
    <scope>NUCLEOTIDE SEQUENCE [LARGE SCALE GENOMIC DNA]</scope>
</reference>
<dbReference type="PANTHER" id="PTHR43069">
    <property type="entry name" value="FUMARYLACETOACETASE"/>
    <property type="match status" value="1"/>
</dbReference>
<evidence type="ECO:0000313" key="17">
    <source>
        <dbReference type="Proteomes" id="UP000256970"/>
    </source>
</evidence>
<dbReference type="GO" id="GO:0006559">
    <property type="term" value="P:L-phenylalanine catabolic process"/>
    <property type="evidence" value="ECO:0007669"/>
    <property type="project" value="UniProtKB-UniRule"/>
</dbReference>
<dbReference type="GO" id="GO:0004334">
    <property type="term" value="F:fumarylacetoacetase activity"/>
    <property type="evidence" value="ECO:0007669"/>
    <property type="project" value="UniProtKB-UniRule"/>
</dbReference>
<dbReference type="SUPFAM" id="SSF56529">
    <property type="entry name" value="FAH"/>
    <property type="match status" value="1"/>
</dbReference>
<evidence type="ECO:0000256" key="12">
    <source>
        <dbReference type="PIRSR" id="PIRSR605959-3"/>
    </source>
</evidence>
<evidence type="ECO:0000259" key="15">
    <source>
        <dbReference type="Pfam" id="PF09298"/>
    </source>
</evidence>
<comment type="pathway">
    <text evidence="1 13">Amino-acid degradation; L-phenylalanine degradation; acetoacetate and fumarate from L-phenylalanine: step 6/6.</text>
</comment>
<dbReference type="AlphaFoldDB" id="A0A383WC12"/>
<comment type="cofactor">
    <cofactor evidence="13">
        <name>Mg(2+)</name>
        <dbReference type="ChEBI" id="CHEBI:18420"/>
    </cofactor>
    <cofactor evidence="13">
        <name>Ca(2+)</name>
        <dbReference type="ChEBI" id="CHEBI:29108"/>
    </cofactor>
</comment>
<comment type="catalytic activity">
    <reaction evidence="13">
        <text>4-fumarylacetoacetate + H2O = acetoacetate + fumarate + H(+)</text>
        <dbReference type="Rhea" id="RHEA:10244"/>
        <dbReference type="ChEBI" id="CHEBI:13705"/>
        <dbReference type="ChEBI" id="CHEBI:15377"/>
        <dbReference type="ChEBI" id="CHEBI:15378"/>
        <dbReference type="ChEBI" id="CHEBI:18034"/>
        <dbReference type="ChEBI" id="CHEBI:29806"/>
        <dbReference type="EC" id="3.7.1.2"/>
    </reaction>
</comment>
<evidence type="ECO:0000313" key="16">
    <source>
        <dbReference type="EMBL" id="SZX74971.1"/>
    </source>
</evidence>
<keyword evidence="7 12" id="KW-0460">Magnesium</keyword>
<keyword evidence="8 13" id="KW-0828">Tyrosine catabolism</keyword>
<accession>A0A383WC12</accession>
<comment type="similarity">
    <text evidence="2 13">Belongs to the FAH family.</text>
</comment>
<dbReference type="Pfam" id="PF01557">
    <property type="entry name" value="FAA_hydrolase"/>
    <property type="match status" value="1"/>
</dbReference>
<feature type="binding site" evidence="12">
    <location>
        <position position="205"/>
    </location>
    <ligand>
        <name>Ca(2+)</name>
        <dbReference type="ChEBI" id="CHEBI:29108"/>
    </ligand>
</feature>
<feature type="binding site" evidence="12">
    <location>
        <position position="130"/>
    </location>
    <ligand>
        <name>Ca(2+)</name>
        <dbReference type="ChEBI" id="CHEBI:29108"/>
    </ligand>
</feature>
<dbReference type="NCBIfam" id="TIGR01266">
    <property type="entry name" value="fum_ac_acetase"/>
    <property type="match status" value="1"/>
</dbReference>
<evidence type="ECO:0000256" key="4">
    <source>
        <dbReference type="ARBA" id="ARBA00022723"/>
    </source>
</evidence>
<feature type="binding site" evidence="11">
    <location>
        <position position="354"/>
    </location>
    <ligand>
        <name>substrate</name>
    </ligand>
</feature>
<feature type="domain" description="Fumarylacetoacetase N-terminal" evidence="15">
    <location>
        <begin position="16"/>
        <end position="122"/>
    </location>
</feature>
<dbReference type="Proteomes" id="UP000256970">
    <property type="component" value="Unassembled WGS sequence"/>
</dbReference>
<dbReference type="EC" id="3.7.1.2" evidence="3 13"/>
<dbReference type="PANTHER" id="PTHR43069:SF2">
    <property type="entry name" value="FUMARYLACETOACETASE"/>
    <property type="match status" value="1"/>
</dbReference>
<dbReference type="Gene3D" id="3.90.850.10">
    <property type="entry name" value="Fumarylacetoacetase-like, C-terminal domain"/>
    <property type="match status" value="1"/>
</dbReference>
<feature type="binding site" evidence="12">
    <location>
        <position position="237"/>
    </location>
    <ligand>
        <name>Ca(2+)</name>
        <dbReference type="ChEBI" id="CHEBI:29108"/>
    </ligand>
</feature>
<keyword evidence="6 12" id="KW-0106">Calcium</keyword>
<feature type="binding site" evidence="12">
    <location>
        <position position="257"/>
    </location>
    <ligand>
        <name>Mg(2+)</name>
        <dbReference type="ChEBI" id="CHEBI:18420"/>
    </ligand>
</feature>
<evidence type="ECO:0000256" key="10">
    <source>
        <dbReference type="PIRSR" id="PIRSR605959-1"/>
    </source>
</evidence>
<dbReference type="Gene3D" id="2.30.30.230">
    <property type="entry name" value="Fumarylacetoacetase, N-terminal domain"/>
    <property type="match status" value="1"/>
</dbReference>
<dbReference type="GO" id="GO:1902000">
    <property type="term" value="P:homogentisate catabolic process"/>
    <property type="evidence" value="ECO:0007669"/>
    <property type="project" value="TreeGrafter"/>
</dbReference>
<evidence type="ECO:0000256" key="1">
    <source>
        <dbReference type="ARBA" id="ARBA00004782"/>
    </source>
</evidence>
<name>A0A383WC12_TETOB</name>
<dbReference type="SUPFAM" id="SSF63433">
    <property type="entry name" value="Fumarylacetoacetate hydrolase, FAH, N-terminal domain"/>
    <property type="match status" value="1"/>
</dbReference>
<feature type="binding site" evidence="12">
    <location>
        <position position="203"/>
    </location>
    <ligand>
        <name>Ca(2+)</name>
        <dbReference type="ChEBI" id="CHEBI:29108"/>
    </ligand>
</feature>
<feature type="binding site" evidence="11">
    <location>
        <position position="244"/>
    </location>
    <ligand>
        <name>substrate</name>
    </ligand>
</feature>